<dbReference type="PANTHER" id="PTHR34580">
    <property type="match status" value="1"/>
</dbReference>
<proteinExistence type="predicted"/>
<evidence type="ECO:0000259" key="2">
    <source>
        <dbReference type="Pfam" id="PF25583"/>
    </source>
</evidence>
<feature type="domain" description="WCX" evidence="2">
    <location>
        <begin position="291"/>
        <end position="367"/>
    </location>
</feature>
<dbReference type="Proteomes" id="UP000002425">
    <property type="component" value="Chromosome"/>
</dbReference>
<feature type="domain" description="WYL" evidence="1">
    <location>
        <begin position="180"/>
        <end position="257"/>
    </location>
</feature>
<dbReference type="KEGG" id="pcr:Pcryo_0945"/>
<name>Q1QC77_PSYCK</name>
<evidence type="ECO:0000313" key="4">
    <source>
        <dbReference type="Proteomes" id="UP000002425"/>
    </source>
</evidence>
<dbReference type="HOGENOM" id="CLU_041141_0_1_6"/>
<dbReference type="PROSITE" id="PS52050">
    <property type="entry name" value="WYL"/>
    <property type="match status" value="1"/>
</dbReference>
<accession>Q1QC77</accession>
<evidence type="ECO:0000259" key="1">
    <source>
        <dbReference type="Pfam" id="PF13280"/>
    </source>
</evidence>
<dbReference type="STRING" id="335284.Pcryo_0945"/>
<reference evidence="3" key="1">
    <citation type="submission" date="2006-03" db="EMBL/GenBank/DDBJ databases">
        <title>Complete sequence of chromosome of Psychrobacter cryohalolentis K5.</title>
        <authorList>
            <consortium name="US DOE Joint Genome Institute"/>
            <person name="Copeland A."/>
            <person name="Lucas S."/>
            <person name="Lapidus A."/>
            <person name="Barry K."/>
            <person name="Detter J.C."/>
            <person name="Glavina del Rio T."/>
            <person name="Hammon N."/>
            <person name="Israni S."/>
            <person name="Dalin E."/>
            <person name="Tice H."/>
            <person name="Pitluck S."/>
            <person name="Brettin T."/>
            <person name="Bruce D."/>
            <person name="Han C."/>
            <person name="Tapia R."/>
            <person name="Sims D.R."/>
            <person name="Gilna P."/>
            <person name="Schmutz J."/>
            <person name="Larimer F."/>
            <person name="Land M."/>
            <person name="Hauser L."/>
            <person name="Kyrpides N."/>
            <person name="Kim E."/>
            <person name="Richardson P."/>
        </authorList>
    </citation>
    <scope>NUCLEOTIDE SEQUENCE</scope>
    <source>
        <strain evidence="3">K5</strain>
    </source>
</reference>
<dbReference type="InterPro" id="IPR057727">
    <property type="entry name" value="WCX_dom"/>
</dbReference>
<dbReference type="Pfam" id="PF25583">
    <property type="entry name" value="WCX"/>
    <property type="match status" value="1"/>
</dbReference>
<dbReference type="AlphaFoldDB" id="Q1QC77"/>
<organism evidence="3 4">
    <name type="scientific">Psychrobacter cryohalolentis (strain ATCC BAA-1226 / DSM 17306 / VKM B-2378 / K5)</name>
    <dbReference type="NCBI Taxonomy" id="335284"/>
    <lineage>
        <taxon>Bacteria</taxon>
        <taxon>Pseudomonadati</taxon>
        <taxon>Pseudomonadota</taxon>
        <taxon>Gammaproteobacteria</taxon>
        <taxon>Moraxellales</taxon>
        <taxon>Moraxellaceae</taxon>
        <taxon>Psychrobacter</taxon>
    </lineage>
</organism>
<dbReference type="InterPro" id="IPR051534">
    <property type="entry name" value="CBASS_pafABC_assoc_protein"/>
</dbReference>
<protein>
    <submittedName>
        <fullName evidence="3">Transcription factor</fullName>
    </submittedName>
</protein>
<keyword evidence="4" id="KW-1185">Reference proteome</keyword>
<dbReference type="eggNOG" id="COG2378">
    <property type="taxonomic scope" value="Bacteria"/>
</dbReference>
<gene>
    <name evidence="3" type="ordered locus">Pcryo_0945</name>
</gene>
<evidence type="ECO:0000313" key="3">
    <source>
        <dbReference type="EMBL" id="ABE74726.1"/>
    </source>
</evidence>
<dbReference type="Pfam" id="PF13280">
    <property type="entry name" value="WYL"/>
    <property type="match status" value="1"/>
</dbReference>
<sequence>MSSSRNRVNTMSTHPIASYTKSTRLFALYQCLPRSEADAVSLTELMIGYGDNPDNFANERKNLENDLIGLNQIFNGIFYSDALVRVPEWGQNISGQTARFYIEPSFSIDVLNEQTVFFWEMLDKYTANYLPVSFKQGITDKLTQLGRHNKDGFHQSKLGQWQDYLITLPSIVQAPTLNNEVVASIHQALLQNHQLRIIYQKKWAGESAVRVVYPKGLIFIDNMVYLTGFDPTDDHIDDEALLKAHRNFAINRITEAVVIDKPIPDWVGRDTFSLEHLHKLGRLEPTDSAQIKLVLEVQRYACQHLYERPLSIDQKIIAIDDTWNQVSATVANTLRLQDWLVSMSQLSVVIEPPVLKTVILERLHSALELYGD</sequence>
<dbReference type="InterPro" id="IPR026881">
    <property type="entry name" value="WYL_dom"/>
</dbReference>
<dbReference type="PANTHER" id="PTHR34580:SF1">
    <property type="entry name" value="PROTEIN PAFC"/>
    <property type="match status" value="1"/>
</dbReference>
<dbReference type="EMBL" id="CP000323">
    <property type="protein sequence ID" value="ABE74726.1"/>
    <property type="molecule type" value="Genomic_DNA"/>
</dbReference>